<name>A0ABR7INY2_9CLOT</name>
<dbReference type="Pfam" id="PF12833">
    <property type="entry name" value="HTH_18"/>
    <property type="match status" value="1"/>
</dbReference>
<dbReference type="RefSeq" id="WP_186996047.1">
    <property type="nucleotide sequence ID" value="NZ_JACOQK010000001.1"/>
</dbReference>
<dbReference type="SUPFAM" id="SSF51215">
    <property type="entry name" value="Regulatory protein AraC"/>
    <property type="match status" value="1"/>
</dbReference>
<dbReference type="Pfam" id="PF02311">
    <property type="entry name" value="AraC_binding"/>
    <property type="match status" value="1"/>
</dbReference>
<dbReference type="PANTHER" id="PTHR43280:SF34">
    <property type="entry name" value="ARAC-FAMILY TRANSCRIPTIONAL REGULATOR"/>
    <property type="match status" value="1"/>
</dbReference>
<dbReference type="SUPFAM" id="SSF46689">
    <property type="entry name" value="Homeodomain-like"/>
    <property type="match status" value="1"/>
</dbReference>
<dbReference type="PANTHER" id="PTHR43280">
    <property type="entry name" value="ARAC-FAMILY TRANSCRIPTIONAL REGULATOR"/>
    <property type="match status" value="1"/>
</dbReference>
<evidence type="ECO:0000313" key="6">
    <source>
        <dbReference type="Proteomes" id="UP000649151"/>
    </source>
</evidence>
<evidence type="ECO:0000256" key="3">
    <source>
        <dbReference type="ARBA" id="ARBA00023163"/>
    </source>
</evidence>
<keyword evidence="1" id="KW-0805">Transcription regulation</keyword>
<dbReference type="PROSITE" id="PS01124">
    <property type="entry name" value="HTH_ARAC_FAMILY_2"/>
    <property type="match status" value="1"/>
</dbReference>
<dbReference type="EMBL" id="JACOQK010000001">
    <property type="protein sequence ID" value="MBC5786845.1"/>
    <property type="molecule type" value="Genomic_DNA"/>
</dbReference>
<protein>
    <submittedName>
        <fullName evidence="5">Helix-turn-helix domain-containing protein</fullName>
    </submittedName>
</protein>
<dbReference type="PRINTS" id="PR00032">
    <property type="entry name" value="HTHARAC"/>
</dbReference>
<keyword evidence="2" id="KW-0238">DNA-binding</keyword>
<evidence type="ECO:0000313" key="5">
    <source>
        <dbReference type="EMBL" id="MBC5786845.1"/>
    </source>
</evidence>
<evidence type="ECO:0000256" key="1">
    <source>
        <dbReference type="ARBA" id="ARBA00023015"/>
    </source>
</evidence>
<keyword evidence="3" id="KW-0804">Transcription</keyword>
<gene>
    <name evidence="5" type="ORF">H8Z77_02260</name>
</gene>
<organism evidence="5 6">
    <name type="scientific">Clostridium facile</name>
    <dbReference type="NCBI Taxonomy" id="2763035"/>
    <lineage>
        <taxon>Bacteria</taxon>
        <taxon>Bacillati</taxon>
        <taxon>Bacillota</taxon>
        <taxon>Clostridia</taxon>
        <taxon>Eubacteriales</taxon>
        <taxon>Clostridiaceae</taxon>
        <taxon>Clostridium</taxon>
    </lineage>
</organism>
<dbReference type="Gene3D" id="2.60.120.10">
    <property type="entry name" value="Jelly Rolls"/>
    <property type="match status" value="1"/>
</dbReference>
<dbReference type="InterPro" id="IPR037923">
    <property type="entry name" value="HTH-like"/>
</dbReference>
<feature type="domain" description="HTH araC/xylS-type" evidence="4">
    <location>
        <begin position="237"/>
        <end position="334"/>
    </location>
</feature>
<dbReference type="InterPro" id="IPR018060">
    <property type="entry name" value="HTH_AraC"/>
</dbReference>
<dbReference type="SMART" id="SM00342">
    <property type="entry name" value="HTH_ARAC"/>
    <property type="match status" value="1"/>
</dbReference>
<sequence>MIKINTFLKERLPLRPIEKEFKKAYYLRQHPKQLTPDSIAFLKKLSDKYPLCSKLSSQLFLKDKSVLVHSHARYMPDNYHSHDFFEMIYVLSGTCQQIYRGTSYSLHTGDIAIMAPYTSHNIRVTNDETIVINILFRKEVLDQLLADLVQEQNIISEFLRCALYNERVEHQIIIQTGQDESLIGILETMYQENQNQKPLKNSLMISYLNMFFIQLIRSHLNDIKAVDTHANVDSDIIPILAEIQENFKTITLKDLSFKYHYTEAYLSKKIKTFTKHSFSEHINELRLQYACKLLQETDWPVDKVAKESGFFDLSHFSRHFKTSYGVAPGKYRKQAKENVQS</sequence>
<comment type="caution">
    <text evidence="5">The sequence shown here is derived from an EMBL/GenBank/DDBJ whole genome shotgun (WGS) entry which is preliminary data.</text>
</comment>
<evidence type="ECO:0000256" key="2">
    <source>
        <dbReference type="ARBA" id="ARBA00023125"/>
    </source>
</evidence>
<dbReference type="InterPro" id="IPR003313">
    <property type="entry name" value="AraC-bd"/>
</dbReference>
<dbReference type="Proteomes" id="UP000649151">
    <property type="component" value="Unassembled WGS sequence"/>
</dbReference>
<proteinExistence type="predicted"/>
<dbReference type="Gene3D" id="1.10.10.60">
    <property type="entry name" value="Homeodomain-like"/>
    <property type="match status" value="2"/>
</dbReference>
<dbReference type="InterPro" id="IPR020449">
    <property type="entry name" value="Tscrpt_reg_AraC-type_HTH"/>
</dbReference>
<evidence type="ECO:0000259" key="4">
    <source>
        <dbReference type="PROSITE" id="PS01124"/>
    </source>
</evidence>
<dbReference type="InterPro" id="IPR014710">
    <property type="entry name" value="RmlC-like_jellyroll"/>
</dbReference>
<reference evidence="5 6" key="1">
    <citation type="submission" date="2020-08" db="EMBL/GenBank/DDBJ databases">
        <title>Genome public.</title>
        <authorList>
            <person name="Liu C."/>
            <person name="Sun Q."/>
        </authorList>
    </citation>
    <scope>NUCLEOTIDE SEQUENCE [LARGE SCALE GENOMIC DNA]</scope>
    <source>
        <strain evidence="5 6">NSJ-27</strain>
    </source>
</reference>
<accession>A0ABR7INY2</accession>
<dbReference type="InterPro" id="IPR009057">
    <property type="entry name" value="Homeodomain-like_sf"/>
</dbReference>
<keyword evidence="6" id="KW-1185">Reference proteome</keyword>